<feature type="signal peptide" evidence="1">
    <location>
        <begin position="1"/>
        <end position="22"/>
    </location>
</feature>
<dbReference type="Pfam" id="PF06739">
    <property type="entry name" value="SBBP"/>
    <property type="match status" value="2"/>
</dbReference>
<feature type="domain" description="DUF7948" evidence="2">
    <location>
        <begin position="43"/>
        <end position="265"/>
    </location>
</feature>
<dbReference type="InterPro" id="IPR057708">
    <property type="entry name" value="DUF7948"/>
</dbReference>
<dbReference type="RefSeq" id="WP_150032576.1">
    <property type="nucleotide sequence ID" value="NZ_VWSH01000002.1"/>
</dbReference>
<dbReference type="Pfam" id="PF13585">
    <property type="entry name" value="CHU_C"/>
    <property type="match status" value="1"/>
</dbReference>
<proteinExistence type="predicted"/>
<name>A0A5M6CIQ3_9BACT</name>
<dbReference type="AlphaFoldDB" id="A0A5M6CIQ3"/>
<evidence type="ECO:0000313" key="3">
    <source>
        <dbReference type="EMBL" id="KAA5534897.1"/>
    </source>
</evidence>
<dbReference type="Proteomes" id="UP000323632">
    <property type="component" value="Unassembled WGS sequence"/>
</dbReference>
<evidence type="ECO:0000313" key="4">
    <source>
        <dbReference type="Proteomes" id="UP000323632"/>
    </source>
</evidence>
<evidence type="ECO:0000256" key="1">
    <source>
        <dbReference type="SAM" id="SignalP"/>
    </source>
</evidence>
<comment type="caution">
    <text evidence="3">The sequence shown here is derived from an EMBL/GenBank/DDBJ whole genome shotgun (WGS) entry which is preliminary data.</text>
</comment>
<dbReference type="Pfam" id="PF25778">
    <property type="entry name" value="DUF7948"/>
    <property type="match status" value="1"/>
</dbReference>
<dbReference type="InterPro" id="IPR010620">
    <property type="entry name" value="SBBP_repeat"/>
</dbReference>
<dbReference type="InterPro" id="IPR052918">
    <property type="entry name" value="Motility_Chemotaxis_Reg"/>
</dbReference>
<dbReference type="InterPro" id="IPR026341">
    <property type="entry name" value="T9SS_type_B"/>
</dbReference>
<dbReference type="PANTHER" id="PTHR35580:SF1">
    <property type="entry name" value="PHYTASE-LIKE DOMAIN-CONTAINING PROTEIN"/>
    <property type="match status" value="1"/>
</dbReference>
<evidence type="ECO:0000259" key="2">
    <source>
        <dbReference type="Pfam" id="PF25778"/>
    </source>
</evidence>
<dbReference type="NCBIfam" id="TIGR04131">
    <property type="entry name" value="Bac_Flav_CTERM"/>
    <property type="match status" value="1"/>
</dbReference>
<dbReference type="PANTHER" id="PTHR35580">
    <property type="entry name" value="CELL SURFACE GLYCOPROTEIN (S-LAYER PROTEIN)-LIKE PROTEIN"/>
    <property type="match status" value="1"/>
</dbReference>
<protein>
    <submittedName>
        <fullName evidence="3">T9SS type B sorting domain-containing protein</fullName>
    </submittedName>
</protein>
<keyword evidence="4" id="KW-1185">Reference proteome</keyword>
<reference evidence="3 4" key="1">
    <citation type="submission" date="2019-09" db="EMBL/GenBank/DDBJ databases">
        <title>Genome sequence and assembly of Taibaiella sp.</title>
        <authorList>
            <person name="Chhetri G."/>
        </authorList>
    </citation>
    <scope>NUCLEOTIDE SEQUENCE [LARGE SCALE GENOMIC DNA]</scope>
    <source>
        <strain evidence="3 4">KVB11</strain>
    </source>
</reference>
<gene>
    <name evidence="3" type="ORF">F0919_09865</name>
</gene>
<accession>A0A5M6CIQ3</accession>
<sequence length="1130" mass="123385">MKRIFFIATTIIHILSCIAISAQENHLSQAKGFLNRTQNNLSFEENKGQITGPDANRVKFTVKDQNLKVFLLNDGIAYQFEKINYPEGYDPKAISDPASTPQEQKHQQELMEKVSVETYRMDMQLFGANQHARITTEQKSTDYINYYNHDALNVHSYQKVRYKNIYPNIDWVLYVRDGKMEYEFEVHPGGDPNKIQMQLKWVKKSSIDTSGNLHLENSMGKITDKAPETFQSGKKIESAYILNDKKLSFNIQQYDPNQTLVIDPTLDWATYYGGTSFDYGYSCATDALGNAYLNGSTQSPSIIASGGYQNIYGGGSNDAFLVKFNASGIRQWATYYGGASNDAGRSCTIDFSGNIYLTGTTASLSGITSGGYQNVYGGGTSDAFIIKFDAAGIRQWATYYGGSDYDYGGSCITDALGNVYLAGSTASTSGIASGGYQNVYGGGSFGDAFLVKFNAAGIRQWATYYGGSNNEDGFSCATDASGNVYMSGRTFSTNGIASGGYQNTFGGNSDPFLVKFNSFGVRQWATYYGGSGYEEGWSCTTDNIGNIYLAGMTYSSNNIASGGFQNIIGGSSDAFLVKFSTTGIRQWATYYGGAGADAAEACTTDAFGNVYMTGWTTSTTGITSGGYQNVYGGGYDAFLAKFNASGIRQWATYYGGSSYEEGWHCATDASGNLYLSGFTGSTNDIAFGGHQNIFGGGTYDAFLVKFNECISYSFTINQSICEGASFLGHTTSGTYIDTFTSVQGCDSIRNINLTVKPKSYLSITDSICQGGNLYGYTTTGTHIDTFTAANGCDSIRTIHLTVKPQSHNELDTILCYNVIFNWNGNTITSSGDYYFTGTNSLNCDSIVHISVAYTPVPTSIDSVITGCDAVMYSGEVYTNNTEFIDTFKNSNGCDSLYRNVTINVSKTTHDTLHINLCQGESYDFNGRNFTTTALTTDTFTNSNGCDSLITLDLKVHPLPNVTLEYEPHLRDVLCEGDTISLIGAGAKEYIYYNNLGDTLRDRQRPVVKIITDENHYFVKGTDEYGCSGQSGVTIYAEACCNIMIPNAFSPNGDGLNDGFGVETLGHPYNFVLQVFDRWGKRVFISHNPKEKWDGKYNGGNMGMGTYYYIVTANCSNTTSYKQKGDVNLIR</sequence>
<keyword evidence="1" id="KW-0732">Signal</keyword>
<organism evidence="3 4">
    <name type="scientific">Taibaiella lutea</name>
    <dbReference type="NCBI Taxonomy" id="2608001"/>
    <lineage>
        <taxon>Bacteria</taxon>
        <taxon>Pseudomonadati</taxon>
        <taxon>Bacteroidota</taxon>
        <taxon>Chitinophagia</taxon>
        <taxon>Chitinophagales</taxon>
        <taxon>Chitinophagaceae</taxon>
        <taxon>Taibaiella</taxon>
    </lineage>
</organism>
<dbReference type="EMBL" id="VWSH01000002">
    <property type="protein sequence ID" value="KAA5534897.1"/>
    <property type="molecule type" value="Genomic_DNA"/>
</dbReference>
<feature type="chain" id="PRO_5024330005" evidence="1">
    <location>
        <begin position="23"/>
        <end position="1130"/>
    </location>
</feature>